<protein>
    <submittedName>
        <fullName evidence="1">Uncharacterized protein</fullName>
    </submittedName>
</protein>
<proteinExistence type="predicted"/>
<comment type="caution">
    <text evidence="1">The sequence shown here is derived from an EMBL/GenBank/DDBJ whole genome shotgun (WGS) entry which is preliminary data.</text>
</comment>
<gene>
    <name evidence="1" type="ORF">ILUMI_04021</name>
</gene>
<accession>A0A8K0DF79</accession>
<dbReference type="EMBL" id="VTPC01001382">
    <property type="protein sequence ID" value="KAF2902163.1"/>
    <property type="molecule type" value="Genomic_DNA"/>
</dbReference>
<dbReference type="Proteomes" id="UP000801492">
    <property type="component" value="Unassembled WGS sequence"/>
</dbReference>
<evidence type="ECO:0000313" key="2">
    <source>
        <dbReference type="Proteomes" id="UP000801492"/>
    </source>
</evidence>
<reference evidence="1" key="1">
    <citation type="submission" date="2019-08" db="EMBL/GenBank/DDBJ databases">
        <title>The genome of the North American firefly Photinus pyralis.</title>
        <authorList>
            <consortium name="Photinus pyralis genome working group"/>
            <person name="Fallon T.R."/>
            <person name="Sander Lower S.E."/>
            <person name="Weng J.-K."/>
        </authorList>
    </citation>
    <scope>NUCLEOTIDE SEQUENCE</scope>
    <source>
        <strain evidence="1">TRF0915ILg1</strain>
        <tissue evidence="1">Whole body</tissue>
    </source>
</reference>
<keyword evidence="2" id="KW-1185">Reference proteome</keyword>
<sequence length="74" mass="8205">MKNLGPGSVDSVDKTGVTTAHKPLKIIGRKGQTQFLKRPRLNVEEYMMQGVLPSSAAVTHESGWMTEANFVNYR</sequence>
<organism evidence="1 2">
    <name type="scientific">Ignelater luminosus</name>
    <name type="common">Cucubano</name>
    <name type="synonym">Pyrophorus luminosus</name>
    <dbReference type="NCBI Taxonomy" id="2038154"/>
    <lineage>
        <taxon>Eukaryota</taxon>
        <taxon>Metazoa</taxon>
        <taxon>Ecdysozoa</taxon>
        <taxon>Arthropoda</taxon>
        <taxon>Hexapoda</taxon>
        <taxon>Insecta</taxon>
        <taxon>Pterygota</taxon>
        <taxon>Neoptera</taxon>
        <taxon>Endopterygota</taxon>
        <taxon>Coleoptera</taxon>
        <taxon>Polyphaga</taxon>
        <taxon>Elateriformia</taxon>
        <taxon>Elateroidea</taxon>
        <taxon>Elateridae</taxon>
        <taxon>Agrypninae</taxon>
        <taxon>Pyrophorini</taxon>
        <taxon>Ignelater</taxon>
    </lineage>
</organism>
<name>A0A8K0DF79_IGNLU</name>
<dbReference type="AlphaFoldDB" id="A0A8K0DF79"/>
<evidence type="ECO:0000313" key="1">
    <source>
        <dbReference type="EMBL" id="KAF2902163.1"/>
    </source>
</evidence>